<gene>
    <name evidence="2" type="ORF">ACFQ1S_45625</name>
</gene>
<keyword evidence="1" id="KW-1133">Transmembrane helix</keyword>
<comment type="caution">
    <text evidence="2">The sequence shown here is derived from an EMBL/GenBank/DDBJ whole genome shotgun (WGS) entry which is preliminary data.</text>
</comment>
<name>A0ABW3MP02_9PSEU</name>
<protein>
    <submittedName>
        <fullName evidence="2">Uncharacterized protein</fullName>
    </submittedName>
</protein>
<evidence type="ECO:0000256" key="1">
    <source>
        <dbReference type="SAM" id="Phobius"/>
    </source>
</evidence>
<evidence type="ECO:0000313" key="3">
    <source>
        <dbReference type="Proteomes" id="UP001597045"/>
    </source>
</evidence>
<dbReference type="EMBL" id="JBHTIS010004348">
    <property type="protein sequence ID" value="MFD1052353.1"/>
    <property type="molecule type" value="Genomic_DNA"/>
</dbReference>
<sequence>MKIALPSHRGTLVAVAGATSAAKTETVDAIAVVYMLSTVLLLLVALRFVNPTQLVTRVKEAARD</sequence>
<keyword evidence="1" id="KW-0812">Transmembrane</keyword>
<organism evidence="2 3">
    <name type="scientific">Kibdelosporangium lantanae</name>
    <dbReference type="NCBI Taxonomy" id="1497396"/>
    <lineage>
        <taxon>Bacteria</taxon>
        <taxon>Bacillati</taxon>
        <taxon>Actinomycetota</taxon>
        <taxon>Actinomycetes</taxon>
        <taxon>Pseudonocardiales</taxon>
        <taxon>Pseudonocardiaceae</taxon>
        <taxon>Kibdelosporangium</taxon>
    </lineage>
</organism>
<reference evidence="3" key="1">
    <citation type="journal article" date="2019" name="Int. J. Syst. Evol. Microbiol.">
        <title>The Global Catalogue of Microorganisms (GCM) 10K type strain sequencing project: providing services to taxonomists for standard genome sequencing and annotation.</title>
        <authorList>
            <consortium name="The Broad Institute Genomics Platform"/>
            <consortium name="The Broad Institute Genome Sequencing Center for Infectious Disease"/>
            <person name="Wu L."/>
            <person name="Ma J."/>
        </authorList>
    </citation>
    <scope>NUCLEOTIDE SEQUENCE [LARGE SCALE GENOMIC DNA]</scope>
    <source>
        <strain evidence="3">JCM 31486</strain>
    </source>
</reference>
<keyword evidence="1" id="KW-0472">Membrane</keyword>
<dbReference type="Proteomes" id="UP001597045">
    <property type="component" value="Unassembled WGS sequence"/>
</dbReference>
<feature type="transmembrane region" description="Helical" evidence="1">
    <location>
        <begin position="31"/>
        <end position="49"/>
    </location>
</feature>
<accession>A0ABW3MP02</accession>
<proteinExistence type="predicted"/>
<evidence type="ECO:0000313" key="2">
    <source>
        <dbReference type="EMBL" id="MFD1052353.1"/>
    </source>
</evidence>
<keyword evidence="3" id="KW-1185">Reference proteome</keyword>